<dbReference type="GO" id="GO:0043461">
    <property type="term" value="P:proton-transporting ATP synthase complex assembly"/>
    <property type="evidence" value="ECO:0007669"/>
    <property type="project" value="InterPro"/>
</dbReference>
<accession>A0A7H1NT63</accession>
<dbReference type="EMBL" id="CP060244">
    <property type="protein sequence ID" value="QNT78973.1"/>
    <property type="molecule type" value="Genomic_DNA"/>
</dbReference>
<dbReference type="KEGG" id="ebla:JGUZn3_17560"/>
<proteinExistence type="inferred from homology"/>
<gene>
    <name evidence="4" type="ORF">JGUZn3_17560</name>
</gene>
<sequence>MNVFNGPESHRAKAGYQVRFWEKVLLREEDQGYGIVLDKKPLKLPSGEPLVIHNLALAKTIQKEWAGLGGGQKGQAFCFSDIPLTRIVGTMEGLIRHDIKSVIAKLIEYAQSDLLCFHSEKPKQIAKRQQEEWLPIVTWFSKKYQLSIKVTTTLHVPDFSQETIDRLTVLLDSLTLIEVTVLSLLVPLAGSLILGMAYLDETVTIDEVFSLSTLPERVQMEIWGTDAEQLERFDRIYEEMKEIEQFWLISTQKNG</sequence>
<dbReference type="InterPro" id="IPR023335">
    <property type="entry name" value="ATP12_ortho_dom_sf"/>
</dbReference>
<dbReference type="Proteomes" id="UP000516349">
    <property type="component" value="Chromosome"/>
</dbReference>
<comment type="similarity">
    <text evidence="1">Belongs to the ATP12 family.</text>
</comment>
<evidence type="ECO:0000256" key="1">
    <source>
        <dbReference type="ARBA" id="ARBA00008231"/>
    </source>
</evidence>
<dbReference type="AlphaFoldDB" id="A0A7H1NT63"/>
<dbReference type="Gene3D" id="3.30.2180.10">
    <property type="entry name" value="ATP12-like"/>
    <property type="match status" value="1"/>
</dbReference>
<dbReference type="PANTHER" id="PTHR21013:SF10">
    <property type="entry name" value="ATP SYNTHASE MITOCHONDRIAL F1 COMPLEX ASSEMBLY FACTOR 2"/>
    <property type="match status" value="1"/>
</dbReference>
<evidence type="ECO:0000313" key="4">
    <source>
        <dbReference type="EMBL" id="QNT78973.1"/>
    </source>
</evidence>
<evidence type="ECO:0000313" key="5">
    <source>
        <dbReference type="Proteomes" id="UP000516349"/>
    </source>
</evidence>
<evidence type="ECO:0000256" key="2">
    <source>
        <dbReference type="ARBA" id="ARBA00022946"/>
    </source>
</evidence>
<organism evidence="4 5">
    <name type="scientific">Entomobacter blattae</name>
    <dbReference type="NCBI Taxonomy" id="2762277"/>
    <lineage>
        <taxon>Bacteria</taxon>
        <taxon>Pseudomonadati</taxon>
        <taxon>Pseudomonadota</taxon>
        <taxon>Alphaproteobacteria</taxon>
        <taxon>Acetobacterales</taxon>
        <taxon>Acetobacteraceae</taxon>
        <taxon>Entomobacter</taxon>
    </lineage>
</organism>
<keyword evidence="5" id="KW-1185">Reference proteome</keyword>
<dbReference type="InterPro" id="IPR011419">
    <property type="entry name" value="ATP12_ATP_synth-F1-assembly"/>
</dbReference>
<dbReference type="Pfam" id="PF07542">
    <property type="entry name" value="ATP12"/>
    <property type="match status" value="1"/>
</dbReference>
<protein>
    <submittedName>
        <fullName evidence="4">ATP12 chaperone protein</fullName>
    </submittedName>
</protein>
<dbReference type="SUPFAM" id="SSF160909">
    <property type="entry name" value="ATP12-like"/>
    <property type="match status" value="1"/>
</dbReference>
<keyword evidence="3" id="KW-0143">Chaperone</keyword>
<dbReference type="Gene3D" id="1.10.3580.10">
    <property type="entry name" value="ATP12 ATPase"/>
    <property type="match status" value="1"/>
</dbReference>
<name>A0A7H1NT63_9PROT</name>
<keyword evidence="2" id="KW-0809">Transit peptide</keyword>
<dbReference type="InterPro" id="IPR042272">
    <property type="entry name" value="ATP12_ATP_synth-F1-assembly_N"/>
</dbReference>
<reference evidence="4 5" key="1">
    <citation type="submission" date="2020-08" db="EMBL/GenBank/DDBJ databases">
        <title>Complete genome sequence of Entomobacter blattae G55GP.</title>
        <authorList>
            <person name="Poehlein A."/>
            <person name="Guzman J."/>
            <person name="Daniel R."/>
            <person name="Vilcinskas A."/>
        </authorList>
    </citation>
    <scope>NUCLEOTIDE SEQUENCE [LARGE SCALE GENOMIC DNA]</scope>
    <source>
        <strain evidence="4 5">G55GP</strain>
    </source>
</reference>
<dbReference type="PANTHER" id="PTHR21013">
    <property type="entry name" value="ATP SYNTHASE MITOCHONDRIAL F1 COMPLEX ASSEMBLY FACTOR 2/ATP12 PROTEIN, MITOCHONDRIAL PRECURSOR"/>
    <property type="match status" value="1"/>
</dbReference>
<evidence type="ECO:0000256" key="3">
    <source>
        <dbReference type="ARBA" id="ARBA00023186"/>
    </source>
</evidence>